<dbReference type="Proteomes" id="UP000298588">
    <property type="component" value="Chromosome"/>
</dbReference>
<dbReference type="SUPFAM" id="SSF51735">
    <property type="entry name" value="NAD(P)-binding Rossmann-fold domains"/>
    <property type="match status" value="1"/>
</dbReference>
<dbReference type="PROSITE" id="PS00061">
    <property type="entry name" value="ADH_SHORT"/>
    <property type="match status" value="1"/>
</dbReference>
<dbReference type="InterPro" id="IPR002347">
    <property type="entry name" value="SDR_fam"/>
</dbReference>
<protein>
    <submittedName>
        <fullName evidence="3">SDR family oxidoreductase</fullName>
    </submittedName>
</protein>
<keyword evidence="2" id="KW-0560">Oxidoreductase</keyword>
<dbReference type="InterPro" id="IPR020904">
    <property type="entry name" value="Sc_DH/Rdtase_CS"/>
</dbReference>
<dbReference type="InterPro" id="IPR036291">
    <property type="entry name" value="NAD(P)-bd_dom_sf"/>
</dbReference>
<gene>
    <name evidence="3" type="ORF">E8L99_06035</name>
</gene>
<evidence type="ECO:0000313" key="3">
    <source>
        <dbReference type="EMBL" id="QCK85361.1"/>
    </source>
</evidence>
<dbReference type="InterPro" id="IPR051122">
    <property type="entry name" value="SDR_DHRS6-like"/>
</dbReference>
<comment type="similarity">
    <text evidence="1">Belongs to the short-chain dehydrogenases/reductases (SDR) family.</text>
</comment>
<evidence type="ECO:0000256" key="2">
    <source>
        <dbReference type="ARBA" id="ARBA00023002"/>
    </source>
</evidence>
<evidence type="ECO:0000256" key="1">
    <source>
        <dbReference type="ARBA" id="ARBA00006484"/>
    </source>
</evidence>
<organism evidence="3 4">
    <name type="scientific">Phreatobacter aquaticus</name>
    <dbReference type="NCBI Taxonomy" id="2570229"/>
    <lineage>
        <taxon>Bacteria</taxon>
        <taxon>Pseudomonadati</taxon>
        <taxon>Pseudomonadota</taxon>
        <taxon>Alphaproteobacteria</taxon>
        <taxon>Hyphomicrobiales</taxon>
        <taxon>Phreatobacteraceae</taxon>
        <taxon>Phreatobacter</taxon>
    </lineage>
</organism>
<evidence type="ECO:0000313" key="4">
    <source>
        <dbReference type="Proteomes" id="UP000298588"/>
    </source>
</evidence>
<dbReference type="PANTHER" id="PTHR43477:SF1">
    <property type="entry name" value="DIHYDROANTICAPSIN 7-DEHYDROGENASE"/>
    <property type="match status" value="1"/>
</dbReference>
<dbReference type="GO" id="GO:0016491">
    <property type="term" value="F:oxidoreductase activity"/>
    <property type="evidence" value="ECO:0007669"/>
    <property type="project" value="UniProtKB-KW"/>
</dbReference>
<dbReference type="EMBL" id="CP039865">
    <property type="protein sequence ID" value="QCK85361.1"/>
    <property type="molecule type" value="Genomic_DNA"/>
</dbReference>
<dbReference type="KEGG" id="paqt:E8L99_06035"/>
<dbReference type="PRINTS" id="PR00081">
    <property type="entry name" value="GDHRDH"/>
</dbReference>
<name>A0A4D7QFD8_9HYPH</name>
<keyword evidence="4" id="KW-1185">Reference proteome</keyword>
<dbReference type="Pfam" id="PF13561">
    <property type="entry name" value="adh_short_C2"/>
    <property type="match status" value="1"/>
</dbReference>
<sequence>MINAMRHAIVTGASSGIGAAVARRLLVAGWRITGFDLSPVTIDADAYRHVIVDLTDSAARLAAVDGAGPVNGLVHAAGIMRGGRLGELDMAAGELMWRLHVEAAIALADRLAPQMTAGGRIVMIGSRAGQRGVAAKSQYGAAKAALAGLARSWAKELALRGITVNVVAPAATDTAMLADPARSAIPMEMPPIGRLIRPEEIAGLVAYLFSEDAAAITGQDIAICGGSSL</sequence>
<accession>A0A4D7QFD8</accession>
<dbReference type="CDD" id="cd05233">
    <property type="entry name" value="SDR_c"/>
    <property type="match status" value="1"/>
</dbReference>
<dbReference type="OrthoDB" id="9809287at2"/>
<dbReference type="AlphaFoldDB" id="A0A4D7QFD8"/>
<proteinExistence type="inferred from homology"/>
<dbReference type="PANTHER" id="PTHR43477">
    <property type="entry name" value="DIHYDROANTICAPSIN 7-DEHYDROGENASE"/>
    <property type="match status" value="1"/>
</dbReference>
<dbReference type="Gene3D" id="3.40.50.720">
    <property type="entry name" value="NAD(P)-binding Rossmann-like Domain"/>
    <property type="match status" value="1"/>
</dbReference>
<reference evidence="3 4" key="1">
    <citation type="submission" date="2019-04" db="EMBL/GenBank/DDBJ databases">
        <title>Phreatobacter aquaticus sp. nov.</title>
        <authorList>
            <person name="Choi A."/>
            <person name="Baek K."/>
        </authorList>
    </citation>
    <scope>NUCLEOTIDE SEQUENCE [LARGE SCALE GENOMIC DNA]</scope>
    <source>
        <strain evidence="3 4">NMCR1094</strain>
    </source>
</reference>
<dbReference type="PRINTS" id="PR00080">
    <property type="entry name" value="SDRFAMILY"/>
</dbReference>